<evidence type="ECO:0000256" key="1">
    <source>
        <dbReference type="ARBA" id="ARBA00006270"/>
    </source>
</evidence>
<dbReference type="CDD" id="cd00154">
    <property type="entry name" value="Rab"/>
    <property type="match status" value="1"/>
</dbReference>
<dbReference type="EMBL" id="OOIN01000021">
    <property type="protein sequence ID" value="SPO28088.1"/>
    <property type="molecule type" value="Genomic_DNA"/>
</dbReference>
<organism evidence="6 7">
    <name type="scientific">Ustilago trichophora</name>
    <dbReference type="NCBI Taxonomy" id="86804"/>
    <lineage>
        <taxon>Eukaryota</taxon>
        <taxon>Fungi</taxon>
        <taxon>Dikarya</taxon>
        <taxon>Basidiomycota</taxon>
        <taxon>Ustilaginomycotina</taxon>
        <taxon>Ustilaginomycetes</taxon>
        <taxon>Ustilaginales</taxon>
        <taxon>Ustilaginaceae</taxon>
        <taxon>Ustilago</taxon>
    </lineage>
</organism>
<keyword evidence="4" id="KW-0449">Lipoprotein</keyword>
<feature type="compositionally biased region" description="Gly residues" evidence="5">
    <location>
        <begin position="480"/>
        <end position="489"/>
    </location>
</feature>
<dbReference type="GO" id="GO:0005525">
    <property type="term" value="F:GTP binding"/>
    <property type="evidence" value="ECO:0007669"/>
    <property type="project" value="UniProtKB-KW"/>
</dbReference>
<dbReference type="SMART" id="SM00174">
    <property type="entry name" value="RHO"/>
    <property type="match status" value="1"/>
</dbReference>
<proteinExistence type="inferred from homology"/>
<dbReference type="GO" id="GO:0005770">
    <property type="term" value="C:late endosome"/>
    <property type="evidence" value="ECO:0007669"/>
    <property type="project" value="TreeGrafter"/>
</dbReference>
<dbReference type="InterPro" id="IPR005225">
    <property type="entry name" value="Small_GTP-bd"/>
</dbReference>
<feature type="compositionally biased region" description="Basic residues" evidence="5">
    <location>
        <begin position="306"/>
        <end position="317"/>
    </location>
</feature>
<dbReference type="GO" id="GO:0032889">
    <property type="term" value="P:regulation of vacuole fusion, non-autophagic"/>
    <property type="evidence" value="ECO:0007669"/>
    <property type="project" value="TreeGrafter"/>
</dbReference>
<keyword evidence="4" id="KW-0636">Prenylation</keyword>
<feature type="compositionally biased region" description="Polar residues" evidence="5">
    <location>
        <begin position="8"/>
        <end position="18"/>
    </location>
</feature>
<sequence length="738" mass="78251">MPTKTDTRQGGPSTTTPSRKPAPAPPTLQRLRSGGDAASTLQSSAVAAMGSIRTLTSISSSGTSLHPIAPKRAIKVVLIGDGGCGKTSIRNRFLTNTFFPSYRATIGADFITKTLPLDPLNPDGEKAVLQIWDTAGQERFQSLGSAFYRGADAVVIAFDASKHNNAEEELKRVKGWYEAFMAKAPGPEGEAERRRFCWICAANKSDLLQQKGDGKREKVREVLNSLVKKEEGEVDWGLDSGDEGVRPSGDDEPANPAEVLSRPDPNAGETEQGQSTPSRSASGKLRGSVTPSSRSNLGNGHITSPSKKRSSNYRLSRKSLSSIAAAAAKQAGSSSDADEPHSNGVKGGTMNTLYTTPFNTMSNLPLSASPPSTETTPKAYESKSTTTSTGGTGSGFLSSWMTRSRSKASSSSKANGRGHTKRQSIKCIEVFQISDPELSDASDAGPSGGKNRFAFPSSSSTSTSKVQQETPPRSVRTAATGGGAGGGVGMKDRQRVDSTMSLNAPSVYHTPRSSTFFSVSPTPRTTLGIPSSSNGPRDDGSIKHGHGRNRSTSSSLKVDSIGGEQHSSAKLKYRVSIASSSQLSVATLKPNVKANSRTNSNNPMLRAPKSINDLFQPQPPQSSPPLESPPAPQTPSTISLPIDPIPPPLAIAANSEVETGFTLFYTSAKTGHNIDRMFAHIVHRVVTCQAYTASLEAASETDQQREERETRESENMRRTIRLASGKNADTKGWFGGCC</sequence>
<dbReference type="FunFam" id="3.40.50.300:FF:001447">
    <property type="entry name" value="Ras-related protein Rab-1B"/>
    <property type="match status" value="1"/>
</dbReference>
<keyword evidence="2" id="KW-0547">Nucleotide-binding</keyword>
<feature type="compositionally biased region" description="Low complexity" evidence="5">
    <location>
        <begin position="318"/>
        <end position="335"/>
    </location>
</feature>
<dbReference type="AlphaFoldDB" id="A0A5C3ECE3"/>
<dbReference type="Proteomes" id="UP000324022">
    <property type="component" value="Unassembled WGS sequence"/>
</dbReference>
<reference evidence="6 7" key="1">
    <citation type="submission" date="2018-03" db="EMBL/GenBank/DDBJ databases">
        <authorList>
            <person name="Guldener U."/>
        </authorList>
    </citation>
    <scope>NUCLEOTIDE SEQUENCE [LARGE SCALE GENOMIC DNA]</scope>
    <source>
        <strain evidence="6 7">NBRC100155</strain>
    </source>
</reference>
<keyword evidence="3" id="KW-0342">GTP-binding</keyword>
<dbReference type="GO" id="GO:0003924">
    <property type="term" value="F:GTPase activity"/>
    <property type="evidence" value="ECO:0007669"/>
    <property type="project" value="InterPro"/>
</dbReference>
<accession>A0A5C3ECE3</accession>
<feature type="compositionally biased region" description="Basic and acidic residues" evidence="5">
    <location>
        <begin position="702"/>
        <end position="715"/>
    </location>
</feature>
<feature type="compositionally biased region" description="Polar residues" evidence="5">
    <location>
        <begin position="349"/>
        <end position="376"/>
    </location>
</feature>
<dbReference type="Pfam" id="PF00071">
    <property type="entry name" value="Ras"/>
    <property type="match status" value="1"/>
</dbReference>
<feature type="compositionally biased region" description="Polar residues" evidence="5">
    <location>
        <begin position="593"/>
        <end position="603"/>
    </location>
</feature>
<dbReference type="InterPro" id="IPR001806">
    <property type="entry name" value="Small_GTPase"/>
</dbReference>
<feature type="compositionally biased region" description="Low complexity" evidence="5">
    <location>
        <begin position="384"/>
        <end position="399"/>
    </location>
</feature>
<dbReference type="PRINTS" id="PR00449">
    <property type="entry name" value="RASTRNSFRMNG"/>
</dbReference>
<dbReference type="PANTHER" id="PTHR47981">
    <property type="entry name" value="RAB FAMILY"/>
    <property type="match status" value="1"/>
</dbReference>
<name>A0A5C3ECE3_9BASI</name>
<feature type="region of interest" description="Disordered" evidence="5">
    <location>
        <begin position="696"/>
        <end position="715"/>
    </location>
</feature>
<gene>
    <name evidence="6" type="ORF">UTRI_04478_B</name>
</gene>
<evidence type="ECO:0000256" key="4">
    <source>
        <dbReference type="ARBA" id="ARBA00023289"/>
    </source>
</evidence>
<dbReference type="OrthoDB" id="9989112at2759"/>
<dbReference type="PROSITE" id="PS51419">
    <property type="entry name" value="RAB"/>
    <property type="match status" value="1"/>
</dbReference>
<dbReference type="Gene3D" id="3.40.50.300">
    <property type="entry name" value="P-loop containing nucleotide triphosphate hydrolases"/>
    <property type="match status" value="1"/>
</dbReference>
<feature type="compositionally biased region" description="Polar residues" evidence="5">
    <location>
        <begin position="289"/>
        <end position="305"/>
    </location>
</feature>
<feature type="region of interest" description="Disordered" evidence="5">
    <location>
        <begin position="437"/>
        <end position="569"/>
    </location>
</feature>
<dbReference type="PANTHER" id="PTHR47981:SF20">
    <property type="entry name" value="RAS-RELATED PROTEIN RAB-7A"/>
    <property type="match status" value="1"/>
</dbReference>
<dbReference type="SMART" id="SM00173">
    <property type="entry name" value="RAS"/>
    <property type="match status" value="1"/>
</dbReference>
<evidence type="ECO:0000256" key="3">
    <source>
        <dbReference type="ARBA" id="ARBA00023134"/>
    </source>
</evidence>
<feature type="compositionally biased region" description="Polar residues" evidence="5">
    <location>
        <begin position="511"/>
        <end position="535"/>
    </location>
</feature>
<dbReference type="NCBIfam" id="TIGR00231">
    <property type="entry name" value="small_GTP"/>
    <property type="match status" value="1"/>
</dbReference>
<feature type="region of interest" description="Disordered" evidence="5">
    <location>
        <begin position="589"/>
        <end position="643"/>
    </location>
</feature>
<feature type="compositionally biased region" description="Pro residues" evidence="5">
    <location>
        <begin position="617"/>
        <end position="633"/>
    </location>
</feature>
<protein>
    <submittedName>
        <fullName evidence="6">Related to YPT7 - GTP-binding protein of the RAB family</fullName>
    </submittedName>
</protein>
<evidence type="ECO:0000313" key="6">
    <source>
        <dbReference type="EMBL" id="SPO28088.1"/>
    </source>
</evidence>
<dbReference type="SMART" id="SM00175">
    <property type="entry name" value="RAB"/>
    <property type="match status" value="1"/>
</dbReference>
<feature type="region of interest" description="Disordered" evidence="5">
    <location>
        <begin position="1"/>
        <end position="33"/>
    </location>
</feature>
<keyword evidence="7" id="KW-1185">Reference proteome</keyword>
<comment type="similarity">
    <text evidence="1">Belongs to the small GTPase superfamily. Rab family.</text>
</comment>
<dbReference type="InterPro" id="IPR027417">
    <property type="entry name" value="P-loop_NTPase"/>
</dbReference>
<evidence type="ECO:0000313" key="7">
    <source>
        <dbReference type="Proteomes" id="UP000324022"/>
    </source>
</evidence>
<evidence type="ECO:0000256" key="2">
    <source>
        <dbReference type="ARBA" id="ARBA00022741"/>
    </source>
</evidence>
<feature type="compositionally biased region" description="Acidic residues" evidence="5">
    <location>
        <begin position="233"/>
        <end position="242"/>
    </location>
</feature>
<dbReference type="GO" id="GO:0000329">
    <property type="term" value="C:fungal-type vacuole membrane"/>
    <property type="evidence" value="ECO:0007669"/>
    <property type="project" value="TreeGrafter"/>
</dbReference>
<evidence type="ECO:0000256" key="5">
    <source>
        <dbReference type="SAM" id="MobiDB-lite"/>
    </source>
</evidence>
<feature type="region of interest" description="Disordered" evidence="5">
    <location>
        <begin position="233"/>
        <end position="423"/>
    </location>
</feature>
<feature type="compositionally biased region" description="Polar residues" evidence="5">
    <location>
        <begin position="269"/>
        <end position="281"/>
    </location>
</feature>
<dbReference type="SUPFAM" id="SSF52540">
    <property type="entry name" value="P-loop containing nucleoside triphosphate hydrolases"/>
    <property type="match status" value="1"/>
</dbReference>